<evidence type="ECO:0000313" key="9">
    <source>
        <dbReference type="Proteomes" id="UP000198337"/>
    </source>
</evidence>
<keyword evidence="5 7" id="KW-0067">ATP-binding</keyword>
<evidence type="ECO:0000256" key="4">
    <source>
        <dbReference type="ARBA" id="ARBA00022777"/>
    </source>
</evidence>
<dbReference type="HAMAP" id="MF_00109">
    <property type="entry name" value="Shikimate_kinase"/>
    <property type="match status" value="1"/>
</dbReference>
<dbReference type="PANTHER" id="PTHR21087">
    <property type="entry name" value="SHIKIMATE KINASE"/>
    <property type="match status" value="1"/>
</dbReference>
<dbReference type="SUPFAM" id="SSF52540">
    <property type="entry name" value="P-loop containing nucleoside triphosphate hydrolases"/>
    <property type="match status" value="1"/>
</dbReference>
<dbReference type="GO" id="GO:0016301">
    <property type="term" value="F:kinase activity"/>
    <property type="evidence" value="ECO:0007669"/>
    <property type="project" value="UniProtKB-KW"/>
</dbReference>
<keyword evidence="4 7" id="KW-0418">Kinase</keyword>
<feature type="binding site" evidence="7">
    <location>
        <position position="122"/>
    </location>
    <ligand>
        <name>ATP</name>
        <dbReference type="ChEBI" id="CHEBI:30616"/>
    </ligand>
</feature>
<comment type="subcellular location">
    <subcellularLocation>
        <location evidence="7">Cytoplasm</location>
    </subcellularLocation>
</comment>
<keyword evidence="2 7" id="KW-0808">Transferase</keyword>
<protein>
    <recommendedName>
        <fullName evidence="7">Shikimate kinase</fullName>
        <shortName evidence="7">SK</shortName>
        <ecNumber evidence="7">2.7.1.71</ecNumber>
    </recommendedName>
</protein>
<name>A0ABY1SKC5_9FLAO</name>
<feature type="binding site" evidence="7">
    <location>
        <begin position="13"/>
        <end position="18"/>
    </location>
    <ligand>
        <name>ATP</name>
        <dbReference type="ChEBI" id="CHEBI:30616"/>
    </ligand>
</feature>
<comment type="similarity">
    <text evidence="7">Belongs to the shikimate kinase family.</text>
</comment>
<keyword evidence="9" id="KW-1185">Reference proteome</keyword>
<comment type="cofactor">
    <cofactor evidence="7">
        <name>Mg(2+)</name>
        <dbReference type="ChEBI" id="CHEBI:18420"/>
    </cofactor>
    <text evidence="7">Binds 1 Mg(2+) ion per subunit.</text>
</comment>
<gene>
    <name evidence="7" type="primary">aroK</name>
    <name evidence="8" type="ORF">SAMN04488009_3236</name>
</gene>
<evidence type="ECO:0000256" key="2">
    <source>
        <dbReference type="ARBA" id="ARBA00022679"/>
    </source>
</evidence>
<evidence type="ECO:0000256" key="6">
    <source>
        <dbReference type="ARBA" id="ARBA00023141"/>
    </source>
</evidence>
<comment type="function">
    <text evidence="7">Catalyzes the specific phosphorylation of the 3-hydroxyl group of shikimic acid using ATP as a cosubstrate.</text>
</comment>
<evidence type="ECO:0000256" key="7">
    <source>
        <dbReference type="HAMAP-Rule" id="MF_00109"/>
    </source>
</evidence>
<comment type="subunit">
    <text evidence="7">Monomer.</text>
</comment>
<dbReference type="InterPro" id="IPR027417">
    <property type="entry name" value="P-loop_NTPase"/>
</dbReference>
<keyword evidence="7" id="KW-0963">Cytoplasm</keyword>
<reference evidence="8 9" key="1">
    <citation type="submission" date="2017-06" db="EMBL/GenBank/DDBJ databases">
        <authorList>
            <person name="Varghese N."/>
            <person name="Submissions S."/>
        </authorList>
    </citation>
    <scope>NUCLEOTIDE SEQUENCE [LARGE SCALE GENOMIC DNA]</scope>
    <source>
        <strain evidence="8 9">DSM 19840</strain>
    </source>
</reference>
<feature type="binding site" evidence="7">
    <location>
        <position position="35"/>
    </location>
    <ligand>
        <name>substrate</name>
    </ligand>
</feature>
<comment type="pathway">
    <text evidence="7">Metabolic intermediate biosynthesis; chorismate biosynthesis; chorismate from D-erythrose 4-phosphate and phosphoenolpyruvate: step 5/7.</text>
</comment>
<organism evidence="8 9">
    <name type="scientific">Maribacter sedimenticola</name>
    <dbReference type="NCBI Taxonomy" id="228956"/>
    <lineage>
        <taxon>Bacteria</taxon>
        <taxon>Pseudomonadati</taxon>
        <taxon>Bacteroidota</taxon>
        <taxon>Flavobacteriia</taxon>
        <taxon>Flavobacteriales</taxon>
        <taxon>Flavobacteriaceae</taxon>
        <taxon>Maribacter</taxon>
    </lineage>
</organism>
<dbReference type="EMBL" id="FZNV01000006">
    <property type="protein sequence ID" value="SNR69587.1"/>
    <property type="molecule type" value="Genomic_DNA"/>
</dbReference>
<keyword evidence="6 7" id="KW-0057">Aromatic amino acid biosynthesis</keyword>
<feature type="binding site" evidence="7">
    <location>
        <position position="144"/>
    </location>
    <ligand>
        <name>substrate</name>
    </ligand>
</feature>
<feature type="binding site" evidence="7">
    <location>
        <position position="160"/>
    </location>
    <ligand>
        <name>ATP</name>
        <dbReference type="ChEBI" id="CHEBI:30616"/>
    </ligand>
</feature>
<accession>A0ABY1SKC5</accession>
<dbReference type="PRINTS" id="PR01100">
    <property type="entry name" value="SHIKIMTKNASE"/>
</dbReference>
<keyword evidence="7" id="KW-0479">Metal-binding</keyword>
<evidence type="ECO:0000256" key="1">
    <source>
        <dbReference type="ARBA" id="ARBA00022605"/>
    </source>
</evidence>
<feature type="binding site" evidence="7">
    <location>
        <position position="17"/>
    </location>
    <ligand>
        <name>Mg(2+)</name>
        <dbReference type="ChEBI" id="CHEBI:18420"/>
    </ligand>
</feature>
<sequence length="174" mass="20286">MENMKIVLLGYMGSGKTTIGRIVANHLGIKFLDLDEYIEEQEKMTVANIFRERGELYFRKKEREYLADIFLRKDNFVLSLGGGTPCFGDNMQLVNQQTKNSFYLNIHIDELTNRLKQEKEHRPIIAHLANEEVQEFIGKHLFERSYFYNMAHQKLKGNQRTPSALAEEIIGMLV</sequence>
<keyword evidence="7" id="KW-0460">Magnesium</keyword>
<evidence type="ECO:0000313" key="8">
    <source>
        <dbReference type="EMBL" id="SNR69587.1"/>
    </source>
</evidence>
<dbReference type="Proteomes" id="UP000198337">
    <property type="component" value="Unassembled WGS sequence"/>
</dbReference>
<dbReference type="CDD" id="cd00464">
    <property type="entry name" value="SK"/>
    <property type="match status" value="1"/>
</dbReference>
<feature type="binding site" evidence="7">
    <location>
        <position position="59"/>
    </location>
    <ligand>
        <name>substrate</name>
    </ligand>
</feature>
<keyword evidence="1 7" id="KW-0028">Amino-acid biosynthesis</keyword>
<dbReference type="InterPro" id="IPR031322">
    <property type="entry name" value="Shikimate/glucono_kinase"/>
</dbReference>
<dbReference type="Gene3D" id="3.40.50.300">
    <property type="entry name" value="P-loop containing nucleotide triphosphate hydrolases"/>
    <property type="match status" value="1"/>
</dbReference>
<keyword evidence="3 7" id="KW-0547">Nucleotide-binding</keyword>
<dbReference type="EC" id="2.7.1.71" evidence="7"/>
<comment type="catalytic activity">
    <reaction evidence="7">
        <text>shikimate + ATP = 3-phosphoshikimate + ADP + H(+)</text>
        <dbReference type="Rhea" id="RHEA:13121"/>
        <dbReference type="ChEBI" id="CHEBI:15378"/>
        <dbReference type="ChEBI" id="CHEBI:30616"/>
        <dbReference type="ChEBI" id="CHEBI:36208"/>
        <dbReference type="ChEBI" id="CHEBI:145989"/>
        <dbReference type="ChEBI" id="CHEBI:456216"/>
        <dbReference type="EC" id="2.7.1.71"/>
    </reaction>
</comment>
<dbReference type="Pfam" id="PF01202">
    <property type="entry name" value="SKI"/>
    <property type="match status" value="1"/>
</dbReference>
<dbReference type="InterPro" id="IPR000623">
    <property type="entry name" value="Shikimate_kinase/TSH1"/>
</dbReference>
<feature type="binding site" evidence="7">
    <location>
        <position position="82"/>
    </location>
    <ligand>
        <name>substrate</name>
    </ligand>
</feature>
<comment type="caution">
    <text evidence="8">The sequence shown here is derived from an EMBL/GenBank/DDBJ whole genome shotgun (WGS) entry which is preliminary data.</text>
</comment>
<proteinExistence type="inferred from homology"/>
<dbReference type="PANTHER" id="PTHR21087:SF16">
    <property type="entry name" value="SHIKIMATE KINASE 1, CHLOROPLASTIC"/>
    <property type="match status" value="1"/>
</dbReference>
<evidence type="ECO:0000256" key="3">
    <source>
        <dbReference type="ARBA" id="ARBA00022741"/>
    </source>
</evidence>
<evidence type="ECO:0000256" key="5">
    <source>
        <dbReference type="ARBA" id="ARBA00022840"/>
    </source>
</evidence>